<name>A0A4U3A1U7_9BACI</name>
<dbReference type="AlphaFoldDB" id="A0A4U3A1U7"/>
<gene>
    <name evidence="1" type="ORF">FC699_34130</name>
</gene>
<feature type="non-terminal residue" evidence="1">
    <location>
        <position position="29"/>
    </location>
</feature>
<dbReference type="Proteomes" id="UP000305222">
    <property type="component" value="Unassembled WGS sequence"/>
</dbReference>
<protein>
    <submittedName>
        <fullName evidence="1">Heme-degrading domain-containing protein</fullName>
    </submittedName>
</protein>
<accession>A0A4U3A1U7</accession>
<evidence type="ECO:0000313" key="2">
    <source>
        <dbReference type="Proteomes" id="UP000305222"/>
    </source>
</evidence>
<comment type="caution">
    <text evidence="1">The sequence shown here is derived from an EMBL/GenBank/DDBJ whole genome shotgun (WGS) entry which is preliminary data.</text>
</comment>
<dbReference type="EMBL" id="SZON01003225">
    <property type="protein sequence ID" value="TKI81229.1"/>
    <property type="molecule type" value="Genomic_DNA"/>
</dbReference>
<organism evidence="1 2">
    <name type="scientific">Bacillus wiedmannii</name>
    <dbReference type="NCBI Taxonomy" id="1890302"/>
    <lineage>
        <taxon>Bacteria</taxon>
        <taxon>Bacillati</taxon>
        <taxon>Bacillota</taxon>
        <taxon>Bacilli</taxon>
        <taxon>Bacillales</taxon>
        <taxon>Bacillaceae</taxon>
        <taxon>Bacillus</taxon>
        <taxon>Bacillus cereus group</taxon>
    </lineage>
</organism>
<evidence type="ECO:0000313" key="1">
    <source>
        <dbReference type="EMBL" id="TKI81229.1"/>
    </source>
</evidence>
<sequence length="29" mass="3439">MWYKVSKGDKHMSTSNLNEISKQILIEEE</sequence>
<proteinExistence type="predicted"/>
<reference evidence="1 2" key="1">
    <citation type="journal article" date="2019" name="Environ. Microbiol.">
        <title>An active ?-lactamase is a part of an orchestrated cell wall stress resistance network of Bacillus subtilis and related rhizosphere species.</title>
        <authorList>
            <person name="Bucher T."/>
            <person name="Keren-Paz A."/>
            <person name="Hausser J."/>
            <person name="Olender T."/>
            <person name="Cytryn E."/>
            <person name="Kolodkin-Gal I."/>
        </authorList>
    </citation>
    <scope>NUCLEOTIDE SEQUENCE [LARGE SCALE GENOMIC DNA]</scope>
    <source>
        <strain evidence="1 2">I5</strain>
    </source>
</reference>